<feature type="signal peptide" evidence="1">
    <location>
        <begin position="1"/>
        <end position="17"/>
    </location>
</feature>
<dbReference type="AlphaFoldDB" id="A0A7I8KC95"/>
<keyword evidence="3" id="KW-1185">Reference proteome</keyword>
<proteinExistence type="predicted"/>
<feature type="chain" id="PRO_5029896793" evidence="1">
    <location>
        <begin position="18"/>
        <end position="37"/>
    </location>
</feature>
<name>A0A7I8KC95_SPIIN</name>
<sequence length="37" mass="4383">MWWCSLSLLSHSPLAYAREAARRFWWLHPSEGHTPSD</sequence>
<protein>
    <submittedName>
        <fullName evidence="2">Uncharacterized protein</fullName>
    </submittedName>
</protein>
<dbReference type="EMBL" id="LR746267">
    <property type="protein sequence ID" value="CAA7394886.1"/>
    <property type="molecule type" value="Genomic_DNA"/>
</dbReference>
<dbReference type="Proteomes" id="UP000663760">
    <property type="component" value="Chromosome 4"/>
</dbReference>
<evidence type="ECO:0000313" key="2">
    <source>
        <dbReference type="EMBL" id="CAA7394886.1"/>
    </source>
</evidence>
<keyword evidence="1" id="KW-0732">Signal</keyword>
<evidence type="ECO:0000256" key="1">
    <source>
        <dbReference type="SAM" id="SignalP"/>
    </source>
</evidence>
<evidence type="ECO:0000313" key="3">
    <source>
        <dbReference type="Proteomes" id="UP000663760"/>
    </source>
</evidence>
<gene>
    <name evidence="2" type="ORF">SI8410_04005547</name>
</gene>
<organism evidence="2 3">
    <name type="scientific">Spirodela intermedia</name>
    <name type="common">Intermediate duckweed</name>
    <dbReference type="NCBI Taxonomy" id="51605"/>
    <lineage>
        <taxon>Eukaryota</taxon>
        <taxon>Viridiplantae</taxon>
        <taxon>Streptophyta</taxon>
        <taxon>Embryophyta</taxon>
        <taxon>Tracheophyta</taxon>
        <taxon>Spermatophyta</taxon>
        <taxon>Magnoliopsida</taxon>
        <taxon>Liliopsida</taxon>
        <taxon>Araceae</taxon>
        <taxon>Lemnoideae</taxon>
        <taxon>Spirodela</taxon>
    </lineage>
</organism>
<reference evidence="2" key="1">
    <citation type="submission" date="2020-02" db="EMBL/GenBank/DDBJ databases">
        <authorList>
            <person name="Scholz U."/>
            <person name="Mascher M."/>
            <person name="Fiebig A."/>
        </authorList>
    </citation>
    <scope>NUCLEOTIDE SEQUENCE</scope>
</reference>
<accession>A0A7I8KC95</accession>